<keyword evidence="3" id="KW-1185">Reference proteome</keyword>
<comment type="caution">
    <text evidence="2">The sequence shown here is derived from an EMBL/GenBank/DDBJ whole genome shotgun (WGS) entry which is preliminary data.</text>
</comment>
<gene>
    <name evidence="2" type="ORF">C4F40_18415</name>
</gene>
<name>A0ABR9TBI4_9SPHI</name>
<dbReference type="InterPro" id="IPR000477">
    <property type="entry name" value="RT_dom"/>
</dbReference>
<dbReference type="EMBL" id="PSKQ01000024">
    <property type="protein sequence ID" value="MBE8722701.1"/>
    <property type="molecule type" value="Genomic_DNA"/>
</dbReference>
<dbReference type="PROSITE" id="PS50878">
    <property type="entry name" value="RT_POL"/>
    <property type="match status" value="1"/>
</dbReference>
<protein>
    <recommendedName>
        <fullName evidence="1">Reverse transcriptase domain-containing protein</fullName>
    </recommendedName>
</protein>
<reference evidence="2 3" key="1">
    <citation type="submission" date="2018-02" db="EMBL/GenBank/DDBJ databases">
        <title>Sphingobacterium KA21.</title>
        <authorList>
            <person name="Vasarhelyi B.M."/>
            <person name="Deshmukh S."/>
            <person name="Balint B."/>
            <person name="Kukolya J."/>
        </authorList>
    </citation>
    <scope>NUCLEOTIDE SEQUENCE [LARGE SCALE GENOMIC DNA]</scope>
    <source>
        <strain evidence="2 3">Ka21</strain>
    </source>
</reference>
<evidence type="ECO:0000313" key="2">
    <source>
        <dbReference type="EMBL" id="MBE8722701.1"/>
    </source>
</evidence>
<organism evidence="2 3">
    <name type="scientific">Sphingobacterium pedocola</name>
    <dbReference type="NCBI Taxonomy" id="2082722"/>
    <lineage>
        <taxon>Bacteria</taxon>
        <taxon>Pseudomonadati</taxon>
        <taxon>Bacteroidota</taxon>
        <taxon>Sphingobacteriia</taxon>
        <taxon>Sphingobacteriales</taxon>
        <taxon>Sphingobacteriaceae</taxon>
        <taxon>Sphingobacterium</taxon>
    </lineage>
</organism>
<proteinExistence type="predicted"/>
<evidence type="ECO:0000313" key="3">
    <source>
        <dbReference type="Proteomes" id="UP000618319"/>
    </source>
</evidence>
<feature type="domain" description="Reverse transcriptase" evidence="1">
    <location>
        <begin position="1"/>
        <end position="328"/>
    </location>
</feature>
<evidence type="ECO:0000259" key="1">
    <source>
        <dbReference type="PROSITE" id="PS50878"/>
    </source>
</evidence>
<dbReference type="RefSeq" id="WP_196939090.1">
    <property type="nucleotide sequence ID" value="NZ_MU158689.1"/>
</dbReference>
<sequence>MIDQSFSPQNIGAVFDAENKRGTNIERLFEASFKSSLDLAGEMKDLRNQIKYETDASTRRGLIDVLNEQEQLRKDELNYIFEVISDNIKSYKPTIGIKSIKSMRCYTLDSTVESYFYSKILQRNLRETYKIKQQSRYHILKSVIHLVADKFPKIVVRTDIKKFYESIPQKQLLAKLDSDHLITINTKRGISSILESFNTIIPSSKCVGLPRGIGISAYLSEIYMRSIDSEVNKLEDLVYYARYVDDIIAIFTPSNGKKAEAKNYILKIEEIVHEKSNKHLQLNLKKTQVYDLQFNLDPIIANIDDLCSPSLIQTTNYKKSINYLGYNIGFTKQIRIVEGKTKTNFINLVDISDKKVLDYKTKIKLVFDHFNRKKHHSPKRAIKLLKARLEYLLTNTRLSNNKSNVFVGLHYSYPFISTDIQLNKLDKSLLYYISRTGLSTSEKNDLKEFSFKEFYKKKELIKHSFSNRKYYTYNANKNDVKNKGNNGVLKFGIKEITSIWK</sequence>
<dbReference type="NCBIfam" id="NF041747">
    <property type="entry name" value="Drt3a"/>
    <property type="match status" value="1"/>
</dbReference>
<accession>A0ABR9TBI4</accession>
<dbReference type="Proteomes" id="UP000618319">
    <property type="component" value="Unassembled WGS sequence"/>
</dbReference>
<dbReference type="Pfam" id="PF00078">
    <property type="entry name" value="RVT_1"/>
    <property type="match status" value="1"/>
</dbReference>
<dbReference type="CDD" id="cd01646">
    <property type="entry name" value="RT_Bac_retron_I"/>
    <property type="match status" value="1"/>
</dbReference>